<dbReference type="Gramene" id="PNW81807">
    <property type="protein sequence ID" value="PNW81807"/>
    <property type="gene ID" value="CHLRE_06g261050v5"/>
</dbReference>
<feature type="region of interest" description="Disordered" evidence="1">
    <location>
        <begin position="41"/>
        <end position="69"/>
    </location>
</feature>
<dbReference type="EMBL" id="CM008967">
    <property type="protein sequence ID" value="PNW81807.1"/>
    <property type="molecule type" value="Genomic_DNA"/>
</dbReference>
<dbReference type="OrthoDB" id="539050at2759"/>
<dbReference type="InParanoid" id="A0A2K3DMP4"/>
<evidence type="ECO:0000313" key="2">
    <source>
        <dbReference type="EMBL" id="PNW81807.1"/>
    </source>
</evidence>
<feature type="compositionally biased region" description="Low complexity" evidence="1">
    <location>
        <begin position="365"/>
        <end position="383"/>
    </location>
</feature>
<proteinExistence type="predicted"/>
<organism evidence="2 3">
    <name type="scientific">Chlamydomonas reinhardtii</name>
    <name type="common">Chlamydomonas smithii</name>
    <dbReference type="NCBI Taxonomy" id="3055"/>
    <lineage>
        <taxon>Eukaryota</taxon>
        <taxon>Viridiplantae</taxon>
        <taxon>Chlorophyta</taxon>
        <taxon>core chlorophytes</taxon>
        <taxon>Chlorophyceae</taxon>
        <taxon>CS clade</taxon>
        <taxon>Chlamydomonadales</taxon>
        <taxon>Chlamydomonadaceae</taxon>
        <taxon>Chlamydomonas</taxon>
    </lineage>
</organism>
<keyword evidence="3" id="KW-1185">Reference proteome</keyword>
<name>A0A2K3DMP4_CHLRE</name>
<dbReference type="KEGG" id="cre:CHLRE_06g261050v5"/>
<evidence type="ECO:0000256" key="1">
    <source>
        <dbReference type="SAM" id="MobiDB-lite"/>
    </source>
</evidence>
<dbReference type="GeneID" id="66053608"/>
<accession>A0A2K3DMP4</accession>
<sequence>MLSLRTDNKGGRAAAATATAASGRAARPLLLPVAAQLPYSRGSSSRSRLAPLRPSVAGSSSSSSCSGRGAPAAAAAAVRPGRVSRATATSVRAFRDAHRAQVLLDTATEFCGAWMAGRMEGPTERVLHGLGPLVSDDVEVEVHGLMSHCRDKVGGACPGLARLLSPELRPAGLSLRHWHCRVCAADEGGDVVFCLLELRAEDEGGRSRSCYQVLKLDMLLDDTSRRVQRVGGETVLERGQWDVAGDGTTPLLLSYASAHEGEYAGAQPDFGAPTSHTDSSSSSSSDAVEGEAAEGGGGKGKGKGEGAQRHRRHRSAVWGGQVVGSDFPVERIQPQNQAAQFMRGVDPAALKEVSRAWCAARCSNPPASSSTQPHTSTPTSATSPHRAVLDALLAPDFRLWDAYGLLPLVCRVGDRPLGPQTASGAVGVAAQPAPQQQQQQGEREGSGGGGTGFAMALMMGGGGCVAPREAVYDIIENAKAEYDVNLTPLDLAASYTHNVVFNHWTCVMTPKAVAAEGVGHQSDGEGRPLPLEQECIEVDIFDGEGRLSDVWMFRDAFEFEKHLIRARTQQLQQDMHAAKQQ</sequence>
<protein>
    <submittedName>
        <fullName evidence="2">Uncharacterized protein</fullName>
    </submittedName>
</protein>
<dbReference type="Proteomes" id="UP000006906">
    <property type="component" value="Chromosome 6"/>
</dbReference>
<dbReference type="RefSeq" id="XP_042923503.1">
    <property type="nucleotide sequence ID" value="XM_043062797.1"/>
</dbReference>
<dbReference type="AlphaFoldDB" id="A0A2K3DMP4"/>
<evidence type="ECO:0000313" key="3">
    <source>
        <dbReference type="Proteomes" id="UP000006906"/>
    </source>
</evidence>
<reference evidence="2 3" key="1">
    <citation type="journal article" date="2007" name="Science">
        <title>The Chlamydomonas genome reveals the evolution of key animal and plant functions.</title>
        <authorList>
            <person name="Merchant S.S."/>
            <person name="Prochnik S.E."/>
            <person name="Vallon O."/>
            <person name="Harris E.H."/>
            <person name="Karpowicz S.J."/>
            <person name="Witman G.B."/>
            <person name="Terry A."/>
            <person name="Salamov A."/>
            <person name="Fritz-Laylin L.K."/>
            <person name="Marechal-Drouard L."/>
            <person name="Marshall W.F."/>
            <person name="Qu L.H."/>
            <person name="Nelson D.R."/>
            <person name="Sanderfoot A.A."/>
            <person name="Spalding M.H."/>
            <person name="Kapitonov V.V."/>
            <person name="Ren Q."/>
            <person name="Ferris P."/>
            <person name="Lindquist E."/>
            <person name="Shapiro H."/>
            <person name="Lucas S.M."/>
            <person name="Grimwood J."/>
            <person name="Schmutz J."/>
            <person name="Cardol P."/>
            <person name="Cerutti H."/>
            <person name="Chanfreau G."/>
            <person name="Chen C.L."/>
            <person name="Cognat V."/>
            <person name="Croft M.T."/>
            <person name="Dent R."/>
            <person name="Dutcher S."/>
            <person name="Fernandez E."/>
            <person name="Fukuzawa H."/>
            <person name="Gonzalez-Ballester D."/>
            <person name="Gonzalez-Halphen D."/>
            <person name="Hallmann A."/>
            <person name="Hanikenne M."/>
            <person name="Hippler M."/>
            <person name="Inwood W."/>
            <person name="Jabbari K."/>
            <person name="Kalanon M."/>
            <person name="Kuras R."/>
            <person name="Lefebvre P.A."/>
            <person name="Lemaire S.D."/>
            <person name="Lobanov A.V."/>
            <person name="Lohr M."/>
            <person name="Manuell A."/>
            <person name="Meier I."/>
            <person name="Mets L."/>
            <person name="Mittag M."/>
            <person name="Mittelmeier T."/>
            <person name="Moroney J.V."/>
            <person name="Moseley J."/>
            <person name="Napoli C."/>
            <person name="Nedelcu A.M."/>
            <person name="Niyogi K."/>
            <person name="Novoselov S.V."/>
            <person name="Paulsen I.T."/>
            <person name="Pazour G."/>
            <person name="Purton S."/>
            <person name="Ral J.P."/>
            <person name="Riano-Pachon D.M."/>
            <person name="Riekhof W."/>
            <person name="Rymarquis L."/>
            <person name="Schroda M."/>
            <person name="Stern D."/>
            <person name="Umen J."/>
            <person name="Willows R."/>
            <person name="Wilson N."/>
            <person name="Zimmer S.L."/>
            <person name="Allmer J."/>
            <person name="Balk J."/>
            <person name="Bisova K."/>
            <person name="Chen C.J."/>
            <person name="Elias M."/>
            <person name="Gendler K."/>
            <person name="Hauser C."/>
            <person name="Lamb M.R."/>
            <person name="Ledford H."/>
            <person name="Long J.C."/>
            <person name="Minagawa J."/>
            <person name="Page M.D."/>
            <person name="Pan J."/>
            <person name="Pootakham W."/>
            <person name="Roje S."/>
            <person name="Rose A."/>
            <person name="Stahlberg E."/>
            <person name="Terauchi A.M."/>
            <person name="Yang P."/>
            <person name="Ball S."/>
            <person name="Bowler C."/>
            <person name="Dieckmann C.L."/>
            <person name="Gladyshev V.N."/>
            <person name="Green P."/>
            <person name="Jorgensen R."/>
            <person name="Mayfield S."/>
            <person name="Mueller-Roeber B."/>
            <person name="Rajamani S."/>
            <person name="Sayre R.T."/>
            <person name="Brokstein P."/>
            <person name="Dubchak I."/>
            <person name="Goodstein D."/>
            <person name="Hornick L."/>
            <person name="Huang Y.W."/>
            <person name="Jhaveri J."/>
            <person name="Luo Y."/>
            <person name="Martinez D."/>
            <person name="Ngau W.C."/>
            <person name="Otillar B."/>
            <person name="Poliakov A."/>
            <person name="Porter A."/>
            <person name="Szajkowski L."/>
            <person name="Werner G."/>
            <person name="Zhou K."/>
            <person name="Grigoriev I.V."/>
            <person name="Rokhsar D.S."/>
            <person name="Grossman A.R."/>
        </authorList>
    </citation>
    <scope>NUCLEOTIDE SEQUENCE [LARGE SCALE GENOMIC DNA]</scope>
    <source>
        <strain evidence="3">CC-503</strain>
    </source>
</reference>
<feature type="region of interest" description="Disordered" evidence="1">
    <location>
        <begin position="362"/>
        <end position="383"/>
    </location>
</feature>
<feature type="region of interest" description="Disordered" evidence="1">
    <location>
        <begin position="422"/>
        <end position="452"/>
    </location>
</feature>
<feature type="compositionally biased region" description="Low complexity" evidence="1">
    <location>
        <begin position="422"/>
        <end position="440"/>
    </location>
</feature>
<feature type="region of interest" description="Disordered" evidence="1">
    <location>
        <begin position="264"/>
        <end position="320"/>
    </location>
</feature>
<gene>
    <name evidence="2" type="ORF">CHLRE_06g261050v5</name>
</gene>